<comment type="caution">
    <text evidence="2">The sequence shown here is derived from an EMBL/GenBank/DDBJ whole genome shotgun (WGS) entry which is preliminary data.</text>
</comment>
<dbReference type="InterPro" id="IPR011990">
    <property type="entry name" value="TPR-like_helical_dom_sf"/>
</dbReference>
<dbReference type="RefSeq" id="WP_183484902.1">
    <property type="nucleotide sequence ID" value="NZ_JBHUOV010000001.1"/>
</dbReference>
<feature type="signal peptide" evidence="1">
    <location>
        <begin position="1"/>
        <end position="18"/>
    </location>
</feature>
<dbReference type="SUPFAM" id="SSF48452">
    <property type="entry name" value="TPR-like"/>
    <property type="match status" value="1"/>
</dbReference>
<proteinExistence type="predicted"/>
<organism evidence="2 3">
    <name type="scientific">Lacinutrix iliipiscaria</name>
    <dbReference type="NCBI Taxonomy" id="1230532"/>
    <lineage>
        <taxon>Bacteria</taxon>
        <taxon>Pseudomonadati</taxon>
        <taxon>Bacteroidota</taxon>
        <taxon>Flavobacteriia</taxon>
        <taxon>Flavobacteriales</taxon>
        <taxon>Flavobacteriaceae</taxon>
        <taxon>Lacinutrix</taxon>
    </lineage>
</organism>
<keyword evidence="3" id="KW-1185">Reference proteome</keyword>
<keyword evidence="1" id="KW-0732">Signal</keyword>
<reference evidence="3" key="1">
    <citation type="journal article" date="2019" name="Int. J. Syst. Evol. Microbiol.">
        <title>The Global Catalogue of Microorganisms (GCM) 10K type strain sequencing project: providing services to taxonomists for standard genome sequencing and annotation.</title>
        <authorList>
            <consortium name="The Broad Institute Genomics Platform"/>
            <consortium name="The Broad Institute Genome Sequencing Center for Infectious Disease"/>
            <person name="Wu L."/>
            <person name="Ma J."/>
        </authorList>
    </citation>
    <scope>NUCLEOTIDE SEQUENCE [LARGE SCALE GENOMIC DNA]</scope>
    <source>
        <strain evidence="3">KCTC 32141</strain>
    </source>
</reference>
<protein>
    <recommendedName>
        <fullName evidence="4">Tetratricopeptide repeat protein</fullName>
    </recommendedName>
</protein>
<sequence length="232" mass="26147">MKNILLIILLVSSYSISAQNNSELKKHFEAYYEQMKAQGDVQGIINSLTHLNVISPSKTRQDTLAYIYMSEGKYIQALNTIGIDANPSDSDMAVEVKALSLKSINQPERAFPHFEEMFKRNPNANTAYELAELSLTLNKFEEATTHINYGITHVTNDMNRAFYETQKPYQVSLKAAFLYLKGLVKFNENKTTNIDVAVAIFDQALAIAPNFNLAKISKDALLAQKNQNEKKN</sequence>
<name>A0ABW5WM82_9FLAO</name>
<evidence type="ECO:0000256" key="1">
    <source>
        <dbReference type="SAM" id="SignalP"/>
    </source>
</evidence>
<evidence type="ECO:0000313" key="2">
    <source>
        <dbReference type="EMBL" id="MFD2822368.1"/>
    </source>
</evidence>
<feature type="chain" id="PRO_5045812336" description="Tetratricopeptide repeat protein" evidence="1">
    <location>
        <begin position="19"/>
        <end position="232"/>
    </location>
</feature>
<dbReference type="Proteomes" id="UP001597533">
    <property type="component" value="Unassembled WGS sequence"/>
</dbReference>
<evidence type="ECO:0008006" key="4">
    <source>
        <dbReference type="Google" id="ProtNLM"/>
    </source>
</evidence>
<gene>
    <name evidence="2" type="ORF">ACFS5M_01725</name>
</gene>
<dbReference type="Gene3D" id="1.25.40.10">
    <property type="entry name" value="Tetratricopeptide repeat domain"/>
    <property type="match status" value="1"/>
</dbReference>
<evidence type="ECO:0000313" key="3">
    <source>
        <dbReference type="Proteomes" id="UP001597533"/>
    </source>
</evidence>
<dbReference type="EMBL" id="JBHUOV010000001">
    <property type="protein sequence ID" value="MFD2822368.1"/>
    <property type="molecule type" value="Genomic_DNA"/>
</dbReference>
<accession>A0ABW5WM82</accession>